<evidence type="ECO:0000313" key="10">
    <source>
        <dbReference type="Proteomes" id="UP001304650"/>
    </source>
</evidence>
<dbReference type="Pfam" id="PF00528">
    <property type="entry name" value="BPD_transp_1"/>
    <property type="match status" value="1"/>
</dbReference>
<name>A0AA96LQH5_9BACL</name>
<reference evidence="9" key="1">
    <citation type="submission" date="2022-02" db="EMBL/GenBank/DDBJ databases">
        <title>Paenibacillus sp. MBLB1832 Whole Genome Shotgun Sequencing.</title>
        <authorList>
            <person name="Hwang C.Y."/>
            <person name="Cho E.-S."/>
            <person name="Seo M.-J."/>
        </authorList>
    </citation>
    <scope>NUCLEOTIDE SEQUENCE</scope>
    <source>
        <strain evidence="9">MBLB1832</strain>
    </source>
</reference>
<dbReference type="PROSITE" id="PS50928">
    <property type="entry name" value="ABC_TM1"/>
    <property type="match status" value="1"/>
</dbReference>
<dbReference type="PANTHER" id="PTHR43227:SF11">
    <property type="entry name" value="BLL4140 PROTEIN"/>
    <property type="match status" value="1"/>
</dbReference>
<evidence type="ECO:0000259" key="8">
    <source>
        <dbReference type="PROSITE" id="PS50928"/>
    </source>
</evidence>
<dbReference type="EMBL" id="CP130319">
    <property type="protein sequence ID" value="WNR46140.1"/>
    <property type="molecule type" value="Genomic_DNA"/>
</dbReference>
<feature type="transmembrane region" description="Helical" evidence="7">
    <location>
        <begin position="182"/>
        <end position="202"/>
    </location>
</feature>
<evidence type="ECO:0000313" key="9">
    <source>
        <dbReference type="EMBL" id="WNR46140.1"/>
    </source>
</evidence>
<protein>
    <submittedName>
        <fullName evidence="9">ABC transporter permease subunit</fullName>
    </submittedName>
</protein>
<organism evidence="9 10">
    <name type="scientific">Paenibacillus roseopurpureus</name>
    <dbReference type="NCBI Taxonomy" id="2918901"/>
    <lineage>
        <taxon>Bacteria</taxon>
        <taxon>Bacillati</taxon>
        <taxon>Bacillota</taxon>
        <taxon>Bacilli</taxon>
        <taxon>Bacillales</taxon>
        <taxon>Paenibacillaceae</taxon>
        <taxon>Paenibacillus</taxon>
    </lineage>
</organism>
<dbReference type="CDD" id="cd06261">
    <property type="entry name" value="TM_PBP2"/>
    <property type="match status" value="1"/>
</dbReference>
<keyword evidence="2 7" id="KW-0813">Transport</keyword>
<evidence type="ECO:0000256" key="7">
    <source>
        <dbReference type="RuleBase" id="RU363032"/>
    </source>
</evidence>
<dbReference type="PANTHER" id="PTHR43227">
    <property type="entry name" value="BLL4140 PROTEIN"/>
    <property type="match status" value="1"/>
</dbReference>
<dbReference type="InterPro" id="IPR000515">
    <property type="entry name" value="MetI-like"/>
</dbReference>
<feature type="transmembrane region" description="Helical" evidence="7">
    <location>
        <begin position="21"/>
        <end position="50"/>
    </location>
</feature>
<dbReference type="AlphaFoldDB" id="A0AA96LQH5"/>
<comment type="subcellular location">
    <subcellularLocation>
        <location evidence="1 7">Cell membrane</location>
        <topology evidence="1 7">Multi-pass membrane protein</topology>
    </subcellularLocation>
</comment>
<keyword evidence="3" id="KW-1003">Cell membrane</keyword>
<keyword evidence="6 7" id="KW-0472">Membrane</keyword>
<evidence type="ECO:0000256" key="2">
    <source>
        <dbReference type="ARBA" id="ARBA00022448"/>
    </source>
</evidence>
<feature type="transmembrane region" description="Helical" evidence="7">
    <location>
        <begin position="278"/>
        <end position="298"/>
    </location>
</feature>
<dbReference type="KEGG" id="proo:MJB10_08615"/>
<feature type="transmembrane region" description="Helical" evidence="7">
    <location>
        <begin position="87"/>
        <end position="107"/>
    </location>
</feature>
<evidence type="ECO:0000256" key="5">
    <source>
        <dbReference type="ARBA" id="ARBA00022989"/>
    </source>
</evidence>
<sequence length="310" mass="34904">MEAVVVRKSMDRKKTMLRTNTFHYLLMLAPGFIVIALINLLPMYGILIAFKHFNVGLGVWKSPWTGWENFDAVLRNPSSFKVIKNTLVIAVMKIIAGQIVPLAFALLLNEVRIRSFKRIVQTVVYLPHFLSWVILAGIIRDMLSLDGLINKLVIALGLQPIMFLGSNTWFRPIIILTDVWKEFGFAAIVYLAALTAINPSLYEAGDMDGATRMQKLRFITLPSLSPTIVLLATLSLQNVLNAGFDQVFNLYNNLVYDTGDIIDTYVYRMGLENLQYEIGTAVGLIKSVISMALIIIAYKLASKYANYRIF</sequence>
<dbReference type="Proteomes" id="UP001304650">
    <property type="component" value="Chromosome"/>
</dbReference>
<keyword evidence="5 7" id="KW-1133">Transmembrane helix</keyword>
<dbReference type="InterPro" id="IPR050809">
    <property type="entry name" value="UgpAE/MalFG_permease"/>
</dbReference>
<feature type="domain" description="ABC transmembrane type-1" evidence="8">
    <location>
        <begin position="83"/>
        <end position="297"/>
    </location>
</feature>
<dbReference type="RefSeq" id="WP_314803538.1">
    <property type="nucleotide sequence ID" value="NZ_CP130319.1"/>
</dbReference>
<evidence type="ECO:0000256" key="3">
    <source>
        <dbReference type="ARBA" id="ARBA00022475"/>
    </source>
</evidence>
<proteinExistence type="inferred from homology"/>
<dbReference type="Gene3D" id="1.10.3720.10">
    <property type="entry name" value="MetI-like"/>
    <property type="match status" value="1"/>
</dbReference>
<dbReference type="SUPFAM" id="SSF161098">
    <property type="entry name" value="MetI-like"/>
    <property type="match status" value="1"/>
</dbReference>
<gene>
    <name evidence="9" type="ORF">MJB10_08615</name>
</gene>
<accession>A0AA96LQH5</accession>
<comment type="similarity">
    <text evidence="7">Belongs to the binding-protein-dependent transport system permease family.</text>
</comment>
<keyword evidence="4 7" id="KW-0812">Transmembrane</keyword>
<dbReference type="GO" id="GO:0005886">
    <property type="term" value="C:plasma membrane"/>
    <property type="evidence" value="ECO:0007669"/>
    <property type="project" value="UniProtKB-SubCell"/>
</dbReference>
<evidence type="ECO:0000256" key="6">
    <source>
        <dbReference type="ARBA" id="ARBA00023136"/>
    </source>
</evidence>
<dbReference type="GO" id="GO:0055085">
    <property type="term" value="P:transmembrane transport"/>
    <property type="evidence" value="ECO:0007669"/>
    <property type="project" value="InterPro"/>
</dbReference>
<keyword evidence="10" id="KW-1185">Reference proteome</keyword>
<feature type="transmembrane region" description="Helical" evidence="7">
    <location>
        <begin position="119"/>
        <end position="140"/>
    </location>
</feature>
<dbReference type="InterPro" id="IPR035906">
    <property type="entry name" value="MetI-like_sf"/>
</dbReference>
<evidence type="ECO:0000256" key="4">
    <source>
        <dbReference type="ARBA" id="ARBA00022692"/>
    </source>
</evidence>
<evidence type="ECO:0000256" key="1">
    <source>
        <dbReference type="ARBA" id="ARBA00004651"/>
    </source>
</evidence>